<dbReference type="Proteomes" id="UP000263014">
    <property type="component" value="Unassembled WGS sequence"/>
</dbReference>
<dbReference type="PANTHER" id="PTHR43215">
    <property type="entry name" value="RADIAL SPOKE HEAD 1 HOMOLOG"/>
    <property type="match status" value="1"/>
</dbReference>
<keyword evidence="2" id="KW-0812">Transmembrane</keyword>
<evidence type="ECO:0000313" key="4">
    <source>
        <dbReference type="Proteomes" id="UP000263014"/>
    </source>
</evidence>
<proteinExistence type="predicted"/>
<sequence>MKGINQKQGQAVEPDMVEKKKPFIRTVLKGAGLLFLFLFITGMIGNFSTPARFTSSSSVYEGFDKVELEEGVYLGDVVGSLFTGNGQFRFLDGTTYSGEWQNSKINGEGSCIYPGTGTYVGTYAEGVRSGTGTFTWENGDSYTGQWLEDEMSEGTYTFADGSAYMGTFSEGKILEGTFLYAVPQEEQEIQELKVTFSEGKATSVIYKRSNGFSYNGSLLDQGSADIIYENGDTYSGSVNNGLREGEGIYTWMQEGSQIAKYEGMWNNNQMNGQGTYSYTGDAYPTLSGTFEAGLPIGSCTYTKEAGNTFTASFENGTCTSVE</sequence>
<comment type="caution">
    <text evidence="3">The sequence shown here is derived from an EMBL/GenBank/DDBJ whole genome shotgun (WGS) entry which is preliminary data.</text>
</comment>
<name>A0A374P158_9FIRM</name>
<dbReference type="EMBL" id="QSON01000015">
    <property type="protein sequence ID" value="RGI98780.1"/>
    <property type="molecule type" value="Genomic_DNA"/>
</dbReference>
<evidence type="ECO:0000313" key="3">
    <source>
        <dbReference type="EMBL" id="RGI98780.1"/>
    </source>
</evidence>
<evidence type="ECO:0000256" key="2">
    <source>
        <dbReference type="SAM" id="Phobius"/>
    </source>
</evidence>
<dbReference type="PANTHER" id="PTHR43215:SF14">
    <property type="entry name" value="RADIAL SPOKE HEAD 1 HOMOLOG"/>
    <property type="match status" value="1"/>
</dbReference>
<dbReference type="Pfam" id="PF02493">
    <property type="entry name" value="MORN"/>
    <property type="match status" value="5"/>
</dbReference>
<gene>
    <name evidence="3" type="ORF">DXD79_24900</name>
</gene>
<dbReference type="SUPFAM" id="SSF82185">
    <property type="entry name" value="Histone H3 K4-specific methyltransferase SET7/9 N-terminal domain"/>
    <property type="match status" value="1"/>
</dbReference>
<evidence type="ECO:0008006" key="5">
    <source>
        <dbReference type="Google" id="ProtNLM"/>
    </source>
</evidence>
<keyword evidence="2" id="KW-1133">Transmembrane helix</keyword>
<dbReference type="Gene3D" id="2.20.110.10">
    <property type="entry name" value="Histone H3 K4-specific methyltransferase SET7/9 N-terminal domain"/>
    <property type="match status" value="3"/>
</dbReference>
<dbReference type="AlphaFoldDB" id="A0A374P158"/>
<keyword evidence="2" id="KW-0472">Membrane</keyword>
<reference evidence="3 4" key="1">
    <citation type="submission" date="2018-08" db="EMBL/GenBank/DDBJ databases">
        <title>A genome reference for cultivated species of the human gut microbiota.</title>
        <authorList>
            <person name="Zou Y."/>
            <person name="Xue W."/>
            <person name="Luo G."/>
        </authorList>
    </citation>
    <scope>NUCLEOTIDE SEQUENCE [LARGE SCALE GENOMIC DNA]</scope>
    <source>
        <strain evidence="3 4">TM09-12</strain>
    </source>
</reference>
<feature type="transmembrane region" description="Helical" evidence="2">
    <location>
        <begin position="26"/>
        <end position="47"/>
    </location>
</feature>
<accession>A0A374P158</accession>
<dbReference type="RefSeq" id="WP_117632427.1">
    <property type="nucleotide sequence ID" value="NZ_QSON01000015.1"/>
</dbReference>
<dbReference type="SMART" id="SM00698">
    <property type="entry name" value="MORN"/>
    <property type="match status" value="5"/>
</dbReference>
<evidence type="ECO:0000256" key="1">
    <source>
        <dbReference type="ARBA" id="ARBA00022737"/>
    </source>
</evidence>
<protein>
    <recommendedName>
        <fullName evidence="5">MORN repeat-containing protein</fullName>
    </recommendedName>
</protein>
<keyword evidence="1" id="KW-0677">Repeat</keyword>
<dbReference type="InterPro" id="IPR003409">
    <property type="entry name" value="MORN"/>
</dbReference>
<organism evidence="3 4">
    <name type="scientific">Hungatella hathewayi</name>
    <dbReference type="NCBI Taxonomy" id="154046"/>
    <lineage>
        <taxon>Bacteria</taxon>
        <taxon>Bacillati</taxon>
        <taxon>Bacillota</taxon>
        <taxon>Clostridia</taxon>
        <taxon>Lachnospirales</taxon>
        <taxon>Lachnospiraceae</taxon>
        <taxon>Hungatella</taxon>
    </lineage>
</organism>